<gene>
    <name evidence="8" type="ORF">SYV04_35065</name>
</gene>
<evidence type="ECO:0000256" key="5">
    <source>
        <dbReference type="PROSITE-ProRule" id="PRU10141"/>
    </source>
</evidence>
<keyword evidence="1 8" id="KW-0808">Transferase</keyword>
<dbReference type="GO" id="GO:0004674">
    <property type="term" value="F:protein serine/threonine kinase activity"/>
    <property type="evidence" value="ECO:0007669"/>
    <property type="project" value="UniProtKB-EC"/>
</dbReference>
<dbReference type="Pfam" id="PF00069">
    <property type="entry name" value="Pkinase"/>
    <property type="match status" value="1"/>
</dbReference>
<keyword evidence="6" id="KW-0812">Transmembrane</keyword>
<dbReference type="PANTHER" id="PTHR43289:SF6">
    <property type="entry name" value="SERINE_THREONINE-PROTEIN KINASE NEKL-3"/>
    <property type="match status" value="1"/>
</dbReference>
<dbReference type="InterPro" id="IPR011009">
    <property type="entry name" value="Kinase-like_dom_sf"/>
</dbReference>
<dbReference type="Gene3D" id="3.30.200.20">
    <property type="entry name" value="Phosphorylase Kinase, domain 1"/>
    <property type="match status" value="1"/>
</dbReference>
<dbReference type="PROSITE" id="PS00107">
    <property type="entry name" value="PROTEIN_KINASE_ATP"/>
    <property type="match status" value="1"/>
</dbReference>
<dbReference type="PROSITE" id="PS00108">
    <property type="entry name" value="PROTEIN_KINASE_ST"/>
    <property type="match status" value="1"/>
</dbReference>
<dbReference type="PANTHER" id="PTHR43289">
    <property type="entry name" value="MITOGEN-ACTIVATED PROTEIN KINASE KINASE KINASE 20-RELATED"/>
    <property type="match status" value="1"/>
</dbReference>
<dbReference type="InterPro" id="IPR000719">
    <property type="entry name" value="Prot_kinase_dom"/>
</dbReference>
<keyword evidence="4 5" id="KW-0067">ATP-binding</keyword>
<evidence type="ECO:0000256" key="3">
    <source>
        <dbReference type="ARBA" id="ARBA00022777"/>
    </source>
</evidence>
<dbReference type="InterPro" id="IPR017441">
    <property type="entry name" value="Protein_kinase_ATP_BS"/>
</dbReference>
<dbReference type="EMBL" id="JAXIVS010000015">
    <property type="protein sequence ID" value="MDY7231661.1"/>
    <property type="molecule type" value="Genomic_DNA"/>
</dbReference>
<accession>A0ABU5HEH5</accession>
<dbReference type="EC" id="2.7.11.1" evidence="8"/>
<keyword evidence="3 8" id="KW-0418">Kinase</keyword>
<proteinExistence type="predicted"/>
<dbReference type="Gene3D" id="1.10.510.10">
    <property type="entry name" value="Transferase(Phosphotransferase) domain 1"/>
    <property type="match status" value="1"/>
</dbReference>
<dbReference type="InterPro" id="IPR008271">
    <property type="entry name" value="Ser/Thr_kinase_AS"/>
</dbReference>
<dbReference type="RefSeq" id="WP_321550367.1">
    <property type="nucleotide sequence ID" value="NZ_JAXIVS010000015.1"/>
</dbReference>
<feature type="transmembrane region" description="Helical" evidence="6">
    <location>
        <begin position="62"/>
        <end position="85"/>
    </location>
</feature>
<protein>
    <submittedName>
        <fullName evidence="8">Serine/threonine-protein kinase</fullName>
        <ecNumber evidence="8">2.7.11.1</ecNumber>
    </submittedName>
</protein>
<evidence type="ECO:0000256" key="2">
    <source>
        <dbReference type="ARBA" id="ARBA00022741"/>
    </source>
</evidence>
<comment type="caution">
    <text evidence="8">The sequence shown here is derived from an EMBL/GenBank/DDBJ whole genome shotgun (WGS) entry which is preliminary data.</text>
</comment>
<evidence type="ECO:0000313" key="8">
    <source>
        <dbReference type="EMBL" id="MDY7231661.1"/>
    </source>
</evidence>
<reference evidence="8 9" key="1">
    <citation type="submission" date="2023-12" db="EMBL/GenBank/DDBJ databases">
        <title>the genome sequence of Hyalangium sp. s54d21.</title>
        <authorList>
            <person name="Zhang X."/>
        </authorList>
    </citation>
    <scope>NUCLEOTIDE SEQUENCE [LARGE SCALE GENOMIC DNA]</scope>
    <source>
        <strain evidence="9">s54d21</strain>
    </source>
</reference>
<dbReference type="Proteomes" id="UP001291309">
    <property type="component" value="Unassembled WGS sequence"/>
</dbReference>
<keyword evidence="9" id="KW-1185">Reference proteome</keyword>
<feature type="transmembrane region" description="Helical" evidence="6">
    <location>
        <begin position="34"/>
        <end position="56"/>
    </location>
</feature>
<evidence type="ECO:0000256" key="1">
    <source>
        <dbReference type="ARBA" id="ARBA00022679"/>
    </source>
</evidence>
<dbReference type="PROSITE" id="PS50011">
    <property type="entry name" value="PROTEIN_KINASE_DOM"/>
    <property type="match status" value="1"/>
</dbReference>
<feature type="binding site" evidence="5">
    <location>
        <position position="244"/>
    </location>
    <ligand>
        <name>ATP</name>
        <dbReference type="ChEBI" id="CHEBI:30616"/>
    </ligand>
</feature>
<feature type="domain" description="Protein kinase" evidence="7">
    <location>
        <begin position="215"/>
        <end position="480"/>
    </location>
</feature>
<evidence type="ECO:0000256" key="6">
    <source>
        <dbReference type="SAM" id="Phobius"/>
    </source>
</evidence>
<keyword evidence="6" id="KW-0472">Membrane</keyword>
<dbReference type="SUPFAM" id="SSF56112">
    <property type="entry name" value="Protein kinase-like (PK-like)"/>
    <property type="match status" value="1"/>
</dbReference>
<evidence type="ECO:0000259" key="7">
    <source>
        <dbReference type="PROSITE" id="PS50011"/>
    </source>
</evidence>
<feature type="transmembrane region" description="Helical" evidence="6">
    <location>
        <begin position="97"/>
        <end position="113"/>
    </location>
</feature>
<dbReference type="SMART" id="SM00220">
    <property type="entry name" value="S_TKc"/>
    <property type="match status" value="1"/>
</dbReference>
<name>A0ABU5HEH5_9BACT</name>
<dbReference type="CDD" id="cd14014">
    <property type="entry name" value="STKc_PknB_like"/>
    <property type="match status" value="1"/>
</dbReference>
<feature type="transmembrane region" description="Helical" evidence="6">
    <location>
        <begin position="181"/>
        <end position="202"/>
    </location>
</feature>
<organism evidence="8 9">
    <name type="scientific">Hyalangium rubrum</name>
    <dbReference type="NCBI Taxonomy" id="3103134"/>
    <lineage>
        <taxon>Bacteria</taxon>
        <taxon>Pseudomonadati</taxon>
        <taxon>Myxococcota</taxon>
        <taxon>Myxococcia</taxon>
        <taxon>Myxococcales</taxon>
        <taxon>Cystobacterineae</taxon>
        <taxon>Archangiaceae</taxon>
        <taxon>Hyalangium</taxon>
    </lineage>
</organism>
<keyword evidence="6" id="KW-1133">Transmembrane helix</keyword>
<keyword evidence="2 5" id="KW-0547">Nucleotide-binding</keyword>
<evidence type="ECO:0000256" key="4">
    <source>
        <dbReference type="ARBA" id="ARBA00022840"/>
    </source>
</evidence>
<sequence>MVHLGPDISQPSAFAVSAAAPEEERAFLQRRLVFLFKTLCLLAAGFYAITTLAALLTLELPWLHVLIAPSFAFHLASIGVSFCFWQACRGAPRSLRILRALESVGLLGALFLLKLDAFSEGDSHSLLLGTNAVLICRAVIVPTSVRRTLWTSMAGALPDAVFLALMRAGSSDGYLLVALDALLWSAIAVIMASLVTRVIYGLRQQVRDARKLGQYTLLEPLGAGAMGDVYLASHAMMRRRTAIKLLRANTDGQGLVRFEREVQLTSQLTHPNTIAIYDYGRTQEGLFYYVMEHLEGMDLERLLAGSGPQPPARVIHILRQVCGALEEAHGLGLLHRDIKPANLFLCRRRGVPDMVKVLDFGLVKELGASEESGSHRPHVVAGTPHYLAPEAITTPTKVDGRGDLYSLGAVGYALLTGGHVFMGQTAAEICSHQVNTQPLPPDIRSGRELPPDLCGIILRCLEKRPEARFANARELRMALEACADAGRWTELEAELWWDRNGETLEKTVVRRNPLALTGTQTVVKDLDGRVAA</sequence>
<evidence type="ECO:0000313" key="9">
    <source>
        <dbReference type="Proteomes" id="UP001291309"/>
    </source>
</evidence>